<evidence type="ECO:0000256" key="2">
    <source>
        <dbReference type="ARBA" id="ARBA00022475"/>
    </source>
</evidence>
<evidence type="ECO:0000256" key="14">
    <source>
        <dbReference type="SAM" id="SignalP"/>
    </source>
</evidence>
<feature type="domain" description="Cadherin" evidence="15">
    <location>
        <begin position="3045"/>
        <end position="3165"/>
    </location>
</feature>
<feature type="domain" description="Cadherin" evidence="15">
    <location>
        <begin position="2343"/>
        <end position="2447"/>
    </location>
</feature>
<evidence type="ECO:0000256" key="8">
    <source>
        <dbReference type="ARBA" id="ARBA00022889"/>
    </source>
</evidence>
<keyword evidence="9 13" id="KW-1133">Transmembrane helix</keyword>
<evidence type="ECO:0000256" key="3">
    <source>
        <dbReference type="ARBA" id="ARBA00022692"/>
    </source>
</evidence>
<dbReference type="GO" id="GO:0005886">
    <property type="term" value="C:plasma membrane"/>
    <property type="evidence" value="ECO:0007669"/>
    <property type="project" value="UniProtKB-SubCell"/>
</dbReference>
<dbReference type="PROSITE" id="PS00232">
    <property type="entry name" value="CADHERIN_1"/>
    <property type="match status" value="5"/>
</dbReference>
<keyword evidence="4" id="KW-0479">Metal-binding</keyword>
<feature type="domain" description="Cadherin" evidence="15">
    <location>
        <begin position="2448"/>
        <end position="2555"/>
    </location>
</feature>
<comment type="subcellular location">
    <subcellularLocation>
        <location evidence="1">Cell membrane</location>
        <topology evidence="1">Single-pass type I membrane protein</topology>
    </subcellularLocation>
</comment>
<dbReference type="SMART" id="SM00112">
    <property type="entry name" value="CA"/>
    <property type="match status" value="28"/>
</dbReference>
<keyword evidence="5 14" id="KW-0732">Signal</keyword>
<name>A0ABD3WR36_SINWO</name>
<feature type="domain" description="Cadherin" evidence="15">
    <location>
        <begin position="3161"/>
        <end position="3275"/>
    </location>
</feature>
<gene>
    <name evidence="16" type="ORF">ACJMK2_033864</name>
</gene>
<evidence type="ECO:0000313" key="17">
    <source>
        <dbReference type="Proteomes" id="UP001634394"/>
    </source>
</evidence>
<feature type="domain" description="Cadherin" evidence="15">
    <location>
        <begin position="549"/>
        <end position="639"/>
    </location>
</feature>
<protein>
    <recommendedName>
        <fullName evidence="15">Cadherin domain-containing protein</fullName>
    </recommendedName>
</protein>
<dbReference type="InterPro" id="IPR050971">
    <property type="entry name" value="Cadherin-domain_protein"/>
</dbReference>
<feature type="domain" description="Cadherin" evidence="15">
    <location>
        <begin position="152"/>
        <end position="267"/>
    </location>
</feature>
<evidence type="ECO:0000256" key="9">
    <source>
        <dbReference type="ARBA" id="ARBA00022989"/>
    </source>
</evidence>
<evidence type="ECO:0000256" key="5">
    <source>
        <dbReference type="ARBA" id="ARBA00022729"/>
    </source>
</evidence>
<feature type="domain" description="Cadherin" evidence="15">
    <location>
        <begin position="66"/>
        <end position="151"/>
    </location>
</feature>
<dbReference type="PRINTS" id="PR00205">
    <property type="entry name" value="CADHERIN"/>
</dbReference>
<feature type="domain" description="Cadherin" evidence="15">
    <location>
        <begin position="2722"/>
        <end position="2830"/>
    </location>
</feature>
<evidence type="ECO:0000256" key="11">
    <source>
        <dbReference type="ARBA" id="ARBA00023180"/>
    </source>
</evidence>
<feature type="domain" description="Cadherin" evidence="15">
    <location>
        <begin position="3286"/>
        <end position="3409"/>
    </location>
</feature>
<keyword evidence="10 13" id="KW-0472">Membrane</keyword>
<evidence type="ECO:0000256" key="13">
    <source>
        <dbReference type="SAM" id="Phobius"/>
    </source>
</evidence>
<feature type="domain" description="Cadherin" evidence="15">
    <location>
        <begin position="2134"/>
        <end position="2238"/>
    </location>
</feature>
<dbReference type="PANTHER" id="PTHR24025:SF23">
    <property type="entry name" value="NEURAL-CADHERIN"/>
    <property type="match status" value="1"/>
</dbReference>
<feature type="domain" description="Cadherin" evidence="15">
    <location>
        <begin position="2617"/>
        <end position="2721"/>
    </location>
</feature>
<keyword evidence="2" id="KW-1003">Cell membrane</keyword>
<evidence type="ECO:0000256" key="1">
    <source>
        <dbReference type="ARBA" id="ARBA00004251"/>
    </source>
</evidence>
<reference evidence="16 17" key="1">
    <citation type="submission" date="2024-11" db="EMBL/GenBank/DDBJ databases">
        <title>Chromosome-level genome assembly of the freshwater bivalve Anodonta woodiana.</title>
        <authorList>
            <person name="Chen X."/>
        </authorList>
    </citation>
    <scope>NUCLEOTIDE SEQUENCE [LARGE SCALE GENOMIC DNA]</scope>
    <source>
        <strain evidence="16">MN2024</strain>
        <tissue evidence="16">Gills</tissue>
    </source>
</reference>
<keyword evidence="7 12" id="KW-0106">Calcium</keyword>
<feature type="domain" description="Cadherin" evidence="15">
    <location>
        <begin position="1170"/>
        <end position="1279"/>
    </location>
</feature>
<feature type="domain" description="Cadherin" evidence="15">
    <location>
        <begin position="1389"/>
        <end position="1499"/>
    </location>
</feature>
<feature type="chain" id="PRO_5044793283" description="Cadherin domain-containing protein" evidence="14">
    <location>
        <begin position="20"/>
        <end position="3648"/>
    </location>
</feature>
<dbReference type="InterPro" id="IPR020894">
    <property type="entry name" value="Cadherin_CS"/>
</dbReference>
<feature type="domain" description="Cadherin" evidence="15">
    <location>
        <begin position="1926"/>
        <end position="2034"/>
    </location>
</feature>
<feature type="domain" description="Cadherin" evidence="15">
    <location>
        <begin position="1280"/>
        <end position="1396"/>
    </location>
</feature>
<dbReference type="FunFam" id="2.60.40.60:FF:000015">
    <property type="entry name" value="FAT atypical cadherin 1"/>
    <property type="match status" value="1"/>
</dbReference>
<dbReference type="FunFam" id="2.60.40.60:FF:000123">
    <property type="entry name" value="Protocadherin beta 4"/>
    <property type="match status" value="2"/>
</dbReference>
<dbReference type="GO" id="GO:0005509">
    <property type="term" value="F:calcium ion binding"/>
    <property type="evidence" value="ECO:0007669"/>
    <property type="project" value="UniProtKB-UniRule"/>
</dbReference>
<evidence type="ECO:0000256" key="6">
    <source>
        <dbReference type="ARBA" id="ARBA00022737"/>
    </source>
</evidence>
<dbReference type="SUPFAM" id="SSF49313">
    <property type="entry name" value="Cadherin-like"/>
    <property type="match status" value="28"/>
</dbReference>
<feature type="domain" description="Cadherin" evidence="15">
    <location>
        <begin position="280"/>
        <end position="409"/>
    </location>
</feature>
<feature type="domain" description="Cadherin" evidence="15">
    <location>
        <begin position="741"/>
        <end position="845"/>
    </location>
</feature>
<dbReference type="GO" id="GO:0007155">
    <property type="term" value="P:cell adhesion"/>
    <property type="evidence" value="ECO:0007669"/>
    <property type="project" value="UniProtKB-KW"/>
</dbReference>
<keyword evidence="3 13" id="KW-0812">Transmembrane</keyword>
<evidence type="ECO:0000256" key="12">
    <source>
        <dbReference type="PROSITE-ProRule" id="PRU00043"/>
    </source>
</evidence>
<feature type="domain" description="Cadherin" evidence="15">
    <location>
        <begin position="640"/>
        <end position="741"/>
    </location>
</feature>
<feature type="domain" description="Cadherin" evidence="15">
    <location>
        <begin position="1500"/>
        <end position="1609"/>
    </location>
</feature>
<keyword evidence="6" id="KW-0677">Repeat</keyword>
<feature type="domain" description="Cadherin" evidence="15">
    <location>
        <begin position="2831"/>
        <end position="2932"/>
    </location>
</feature>
<dbReference type="PROSITE" id="PS50268">
    <property type="entry name" value="CADHERIN_2"/>
    <property type="match status" value="30"/>
</dbReference>
<evidence type="ECO:0000256" key="7">
    <source>
        <dbReference type="ARBA" id="ARBA00022837"/>
    </source>
</evidence>
<feature type="domain" description="Cadherin" evidence="15">
    <location>
        <begin position="1821"/>
        <end position="1925"/>
    </location>
</feature>
<feature type="domain" description="Cadherin" evidence="15">
    <location>
        <begin position="2030"/>
        <end position="2133"/>
    </location>
</feature>
<dbReference type="CDD" id="cd11304">
    <property type="entry name" value="Cadherin_repeat"/>
    <property type="match status" value="25"/>
</dbReference>
<dbReference type="PANTHER" id="PTHR24025">
    <property type="entry name" value="DESMOGLEIN FAMILY MEMBER"/>
    <property type="match status" value="1"/>
</dbReference>
<dbReference type="EMBL" id="JBJQND010000005">
    <property type="protein sequence ID" value="KAL3875970.1"/>
    <property type="molecule type" value="Genomic_DNA"/>
</dbReference>
<keyword evidence="11" id="KW-0325">Glycoprotein</keyword>
<dbReference type="Gene3D" id="2.60.40.60">
    <property type="entry name" value="Cadherins"/>
    <property type="match status" value="29"/>
</dbReference>
<proteinExistence type="predicted"/>
<feature type="domain" description="Cadherin" evidence="15">
    <location>
        <begin position="420"/>
        <end position="527"/>
    </location>
</feature>
<dbReference type="Pfam" id="PF00028">
    <property type="entry name" value="Cadherin"/>
    <property type="match status" value="15"/>
</dbReference>
<feature type="domain" description="Cadherin" evidence="15">
    <location>
        <begin position="2933"/>
        <end position="3043"/>
    </location>
</feature>
<feature type="domain" description="Cadherin" evidence="15">
    <location>
        <begin position="2239"/>
        <end position="2342"/>
    </location>
</feature>
<feature type="domain" description="Cadherin" evidence="15">
    <location>
        <begin position="846"/>
        <end position="948"/>
    </location>
</feature>
<organism evidence="16 17">
    <name type="scientific">Sinanodonta woodiana</name>
    <name type="common">Chinese pond mussel</name>
    <name type="synonym">Anodonta woodiana</name>
    <dbReference type="NCBI Taxonomy" id="1069815"/>
    <lineage>
        <taxon>Eukaryota</taxon>
        <taxon>Metazoa</taxon>
        <taxon>Spiralia</taxon>
        <taxon>Lophotrochozoa</taxon>
        <taxon>Mollusca</taxon>
        <taxon>Bivalvia</taxon>
        <taxon>Autobranchia</taxon>
        <taxon>Heteroconchia</taxon>
        <taxon>Palaeoheterodonta</taxon>
        <taxon>Unionida</taxon>
        <taxon>Unionoidea</taxon>
        <taxon>Unionidae</taxon>
        <taxon>Unioninae</taxon>
        <taxon>Sinanodonta</taxon>
    </lineage>
</organism>
<feature type="domain" description="Cadherin" evidence="15">
    <location>
        <begin position="1716"/>
        <end position="1820"/>
    </location>
</feature>
<feature type="domain" description="Cadherin" evidence="15">
    <location>
        <begin position="1058"/>
        <end position="1171"/>
    </location>
</feature>
<feature type="domain" description="Cadherin" evidence="15">
    <location>
        <begin position="949"/>
        <end position="1057"/>
    </location>
</feature>
<evidence type="ECO:0000256" key="10">
    <source>
        <dbReference type="ARBA" id="ARBA00023136"/>
    </source>
</evidence>
<dbReference type="InterPro" id="IPR015919">
    <property type="entry name" value="Cadherin-like_sf"/>
</dbReference>
<evidence type="ECO:0000256" key="4">
    <source>
        <dbReference type="ARBA" id="ARBA00022723"/>
    </source>
</evidence>
<dbReference type="FunFam" id="2.60.40.60:FF:000020">
    <property type="entry name" value="Dachsous cadherin-related 1b"/>
    <property type="match status" value="1"/>
</dbReference>
<feature type="signal peptide" evidence="14">
    <location>
        <begin position="1"/>
        <end position="19"/>
    </location>
</feature>
<evidence type="ECO:0000259" key="15">
    <source>
        <dbReference type="PROSITE" id="PS50268"/>
    </source>
</evidence>
<keyword evidence="8" id="KW-0130">Cell adhesion</keyword>
<dbReference type="Proteomes" id="UP001634394">
    <property type="component" value="Unassembled WGS sequence"/>
</dbReference>
<keyword evidence="17" id="KW-1185">Reference proteome</keyword>
<dbReference type="InterPro" id="IPR002126">
    <property type="entry name" value="Cadherin-like_dom"/>
</dbReference>
<sequence length="3648" mass="401254">MGWSFGFLTFILLLAHVRGQAPCSMNSTITVMIDEGNVTANQTLNSTSPYQAPLPVTGTLGGPDGITLTMISDNPLAPKPNDTFRIEDIGTGTRIRLITSVDRDGPDFTNLDDTEIISFRLQCIANNDTSKTAYATVNVNIQDVNDNSPQFFNTPYSVYVDELTPVGTTVYRSISALDKDRGGTTIDYRILLGNGSVTDGSRKFIFNTTRIPNLVINQSLDFEPMYALGQTTYVMTVIATDLGTPPLSSVTQVNVTITDSDDMAPAFIYANCLLSGIYCVDPRYSTSVISGQITNPLIIYPLVGFTRQTATTIRAVDRDTLRSPLSFRIAGTSPVGYENYFSIAGSGPVPSGDKDVYTATLTQLQVITRTSTLTRVEVYILAIQANGRYEERATVIIELDVPNSNSPTVTTATGVNTGYIYENSRLGQNVLDGLTSSAKPLQLIATDPDDITSGQKTAFNFSVIGTGLFNVDYNGYIYLASGNLDYETTKSATFTVRVTETNTAERRFTDVSVTILVLDLNDNDPVFISTGAVHVSVLEGDYTLLSRFLAQVNATDADSGNNGLLAYSIMSIEPAVPSGFFAININTGVVSLSGRVTYPSDYVVVVKASDSAVPPDTIRSATKNMYVNITSAGSNAPQIPSTLYTVTISEGTVPGTSIFTIPATDPDGQVLSYTITAGNAAGKFSIDSSGQLVTIGILDREVIANYSLTVTVRDTTVPLPLSATTTVSVILTDINDNNPVFPSQYQFNVLENQPAGTSVGTVTATDADQPGTMNSKLTYKLNPTNNFFFINLTTGQITTLQMLDYESQSQYIFEVLAVDLASDSRTGTVSVTVSVIDVQDSVPLFTQQIFTANVAEGNANAFVVFVSAVDADAVDNIQYRFLSPATATTFNINSASGQINTAIALDYETQRFYEFYVTTADGQGSTNPSSTATVRVTVLDRNDNSPALSLSVPSVQVFEDAEINRVLVTALATDADAANTSNSEIRFSIVSVSPSSGSSFFSIDRDNGQLVIERSLTNDTGVNQYQITISASDRGTPVLSSQATFTVTVFRNTAPLLVSNSILVNINHTIAPATVVTFIQAFDNDPGDYGRLNYLLLGDSIASRYFQLVPAGNGVNIVTIDQLTKDTARSYYLTITIKDNAGIVSKTATATVTVNVNRNLHDPRWLNLPVNLQTTISITENDPLGQAVLTLSAEDLDILSPDNQVEFRLTGNTQAQNYFKIDSIGYNGVISLIRSPVQDRTINQFTVTVSLTDKGVPPRTTDTATLFVNVLRNEHSPVYFSTMYSVQLREGVLLGTSVIQVSATDSDTNSNFNQITYRIIGDDTAPNFFTIVSSGSMAGWITTSGNLASDSTDTFRIRIEATDNGAFLRKDTAMVYVKVLRNLNRPQWTFNQFPVFITENQNVDTVIYTLPLATDSDFSSPDNITNYRLTSSIPSQGQNYYQVNAATGIVTIRMDLTRDPGVTSYRLTFQAYDLGTPSLTATQTFTLTVNVYRNNRPVFNPSIYSVSVDETRNVNSNILMLSANDIDTISSPSGVFGQLNYSITNPASAKPYFMIVVDNGLVVLRVASSLVNAPLDRYMLLVQVTDDGGLSDYAEITIDIRRNLNAPQFTQTSYVGNITEDLSAGSDINITIFARDADLRDDIVYQLIKDNRGAASLNFFYIERNTGNLFLRRPLTGINTTEFEFTVGAIDSGRPPRETDVNVTIRITHLPAPVFIGQSFSTTIREDVANNTYVISVNAAIQRTSSSGQIVYEAIGQLPAMYYFSIDRFTGDVIVQRDLRRDRSQSYTLTVKAYDTATPSKFATQDISITVLRNVNSPQFDRRTYFITISDDDPLGRLVISLNATDKDPDVLVYSLTGDQRCQQVFYLTSSTSGVGNLYLGTNLLSTTDANFNCEVTVTDNGYPTPNFDRAQVVVTVARRQPPAFNMASYSAETSENVINTTVVRVQASSTQTVGRIAYRTEGIYPADVFFLVDELTGEVRIRQDLRADSLRFTTYTLRVVAYDTAKPLVTGTALVSITVNRNLNGPVIRPPTVALTVWENTDITFWGYRVNVTDPDSKNLACSIIGNAKALEYFKIEPDSCLIKMKNSLLNDPDKTAEYRIQVQVSDDGMPPNTVTGEIIITVPRDRINPGFTNLPDTKTIDETLAVGSIVYNIGANDGDLRGKLVYQLDGYLPAETFFAINSTTGVITVHNSPNSDVLERGSYTLHVCVYDDAWPSNRVCSNLTVVVNRNPNGPQFSQRSYNANIRANFPPGSIVIQMTAQDLDGDKLKFTSEASAAIQNIFYVNPDSGSVILIGNLMNITTIQVYQFNVAVTDGRHTNPKTDRVAVTVSFTPLQGPPVFSNSSVEITIPLTQSTGSTIYTLLAQDADKQGFIQYRLFGFLLGQEYFAVNLNTGDVTLKKALTLNPDKVPSYVLLIEAYDSVEPGDKNYMTLIIRVNRNLNAPEFGPTSYTASVKDYDPIGTSVTRVSAQDRDITEPENNVIYRIDVGRAGGNEYFRIDSNTGLVTINNQLYQDTARPTQYTLYVLATDPSYNPKTATATVFVTVERNVAPTFNPNTYSMSVSEATPLFNPIITVFATDANPKFTVQVNDKGIPSMFDRASVRLTIIRIGKPTFPVTEYSFRIDENTPLYTTIIQMQASDQQSLNNLIYEIRGDGLAPAYFEINNITGVIRTTKLFTDDNNKTPSYAIRVFAYRQNNPLEYAEALVYVTVIRNPSAPTFLHGDLTLRIPESQQLSVAFGKVNATDPDVGTNGEITYSIAAIDPTYASSYFFVNPNTGTLILIGNLMEDPSTPQYLLTVVAMDNGAPNRKQAQVRITVIVTRNPNPPIFQKSLYTVYINENVPTGSDVVQVNATDKDNDKVFYKMEYNPPTSEYFRLNNNTGSITTATELWRDRIQSYTLKITASDNTAASKTSTATVSIIVNRNTNPPVFKSNQYEKRISEYTDVRASIIRVEATDGDNPNSDSGRLRYSINATVPSVAASYFTISPTFGEINLARTLTTDEIQDLSVQISAVAQDISESPKFAQTQVRIFIIRNQYAPRFVGGNAYTVSASDTLPVGYTLLTVTATDNDTNIPESANTPSAEVEYQIVGDANSFARYFHVRQNGEVYVAQSLIFSDKRDSVSVTIRATDKSWKPRYTDATLTVKMNYTVTQGGQLGFTQPEWIIDVFENQASGDLKILDVEGQETFRISCSIISGNIQGNGGPVFSIRRDDLSKNCIFRLMTSLDFETQQRYDLRVKVTSSITKRQTYIFNTWPEAKITVMVLDVNDNRPTFVFPQYPPFTGLQKKYVSAISLSARVDQSVFRIIATDADTGDNGNVTYHVGDTMMRFPIDIKTPFSVNPVDGVIVPTGEFAKADNSPRTFRFEVLAQDNPKDVYRQEKDTAEVVINLIEDKHRFVLVLKGSTPDQVLADKESIRRAIQSEAGLIAIIETIEQRRILQENKQIITMPTDTDIVFVLSQLEPPNFPLIENSDPKIATFLANNRVSALLPSKYSVDKLRMPYTEGSELQFRITKSYVWWLDDPWAALIAITAISILLCMVGLVFIIFTHARYEKYLNQYRVMQTGYERPEFVEPPSFLREYETQSLQMYMPPDEAVQGTDTLALDFGADEDIEDTEGTGAINPVFHDDEPHEFHHQRSEFPEGTTML</sequence>
<comment type="caution">
    <text evidence="16">The sequence shown here is derived from an EMBL/GenBank/DDBJ whole genome shotgun (WGS) entry which is preliminary data.</text>
</comment>
<evidence type="ECO:0000313" key="16">
    <source>
        <dbReference type="EMBL" id="KAL3875970.1"/>
    </source>
</evidence>
<accession>A0ABD3WR36</accession>
<feature type="transmembrane region" description="Helical" evidence="13">
    <location>
        <begin position="3525"/>
        <end position="3548"/>
    </location>
</feature>
<feature type="domain" description="Cadherin" evidence="15">
    <location>
        <begin position="1610"/>
        <end position="1715"/>
    </location>
</feature>